<dbReference type="PANTHER" id="PTHR34989">
    <property type="entry name" value="PROTEIN HDED"/>
    <property type="match status" value="1"/>
</dbReference>
<dbReference type="InterPro" id="IPR005325">
    <property type="entry name" value="DUF308_memb"/>
</dbReference>
<evidence type="ECO:0000313" key="2">
    <source>
        <dbReference type="EMBL" id="RKT70490.1"/>
    </source>
</evidence>
<feature type="transmembrane region" description="Helical" evidence="1">
    <location>
        <begin position="112"/>
        <end position="133"/>
    </location>
</feature>
<reference evidence="2 3" key="1">
    <citation type="submission" date="2018-10" db="EMBL/GenBank/DDBJ databases">
        <title>Sequencing the genomes of 1000 actinobacteria strains.</title>
        <authorList>
            <person name="Klenk H.-P."/>
        </authorList>
    </citation>
    <scope>NUCLEOTIDE SEQUENCE [LARGE SCALE GENOMIC DNA]</scope>
    <source>
        <strain evidence="2 3">DSM 43911</strain>
    </source>
</reference>
<keyword evidence="1" id="KW-0812">Transmembrane</keyword>
<dbReference type="Pfam" id="PF03729">
    <property type="entry name" value="DUF308"/>
    <property type="match status" value="2"/>
</dbReference>
<dbReference type="Proteomes" id="UP000272729">
    <property type="component" value="Unassembled WGS sequence"/>
</dbReference>
<evidence type="ECO:0000256" key="1">
    <source>
        <dbReference type="SAM" id="Phobius"/>
    </source>
</evidence>
<gene>
    <name evidence="2" type="ORF">DFJ66_3759</name>
</gene>
<accession>A0A495X8G6</accession>
<comment type="caution">
    <text evidence="2">The sequence shown here is derived from an EMBL/GenBank/DDBJ whole genome shotgun (WGS) entry which is preliminary data.</text>
</comment>
<organism evidence="2 3">
    <name type="scientific">Saccharothrix variisporea</name>
    <dbReference type="NCBI Taxonomy" id="543527"/>
    <lineage>
        <taxon>Bacteria</taxon>
        <taxon>Bacillati</taxon>
        <taxon>Actinomycetota</taxon>
        <taxon>Actinomycetes</taxon>
        <taxon>Pseudonocardiales</taxon>
        <taxon>Pseudonocardiaceae</taxon>
        <taxon>Saccharothrix</taxon>
    </lineage>
</organism>
<sequence length="209" mass="20563">MADSATFEEVGGLAHFGADDGTLAVLGRAKALRITFGVVTAAIGVAVLVWPGITLLAAAVLFGVQLLVTGVFWLVSSFTAHTSGGGYRVLVGVAGLLALLGGILALRAPFQTVAVLALILGATWVVGGVAEVFHGFGGSGWAVFSGVVTLVAGIVVLVAPLSSAVALAWLLGIALVVLGVISIAGAMAEGRAASTATPRTTATGTTATA</sequence>
<dbReference type="PANTHER" id="PTHR34989:SF1">
    <property type="entry name" value="PROTEIN HDED"/>
    <property type="match status" value="1"/>
</dbReference>
<dbReference type="InterPro" id="IPR052712">
    <property type="entry name" value="Acid_resist_chaperone_HdeD"/>
</dbReference>
<feature type="transmembrane region" description="Helical" evidence="1">
    <location>
        <begin position="167"/>
        <end position="188"/>
    </location>
</feature>
<evidence type="ECO:0000313" key="3">
    <source>
        <dbReference type="Proteomes" id="UP000272729"/>
    </source>
</evidence>
<feature type="transmembrane region" description="Helical" evidence="1">
    <location>
        <begin position="31"/>
        <end position="50"/>
    </location>
</feature>
<feature type="transmembrane region" description="Helical" evidence="1">
    <location>
        <begin position="56"/>
        <end position="75"/>
    </location>
</feature>
<dbReference type="AlphaFoldDB" id="A0A495X8G6"/>
<keyword evidence="1" id="KW-0472">Membrane</keyword>
<keyword evidence="1" id="KW-1133">Transmembrane helix</keyword>
<protein>
    <submittedName>
        <fullName evidence="2">Uncharacterized membrane protein HdeD (DUF308 family)</fullName>
    </submittedName>
</protein>
<feature type="transmembrane region" description="Helical" evidence="1">
    <location>
        <begin position="87"/>
        <end position="106"/>
    </location>
</feature>
<feature type="transmembrane region" description="Helical" evidence="1">
    <location>
        <begin position="140"/>
        <end position="161"/>
    </location>
</feature>
<proteinExistence type="predicted"/>
<dbReference type="GO" id="GO:0005886">
    <property type="term" value="C:plasma membrane"/>
    <property type="evidence" value="ECO:0007669"/>
    <property type="project" value="TreeGrafter"/>
</dbReference>
<dbReference type="EMBL" id="RBXR01000001">
    <property type="protein sequence ID" value="RKT70490.1"/>
    <property type="molecule type" value="Genomic_DNA"/>
</dbReference>
<keyword evidence="3" id="KW-1185">Reference proteome</keyword>
<name>A0A495X8G6_9PSEU</name>
<dbReference type="RefSeq" id="WP_170199518.1">
    <property type="nucleotide sequence ID" value="NZ_JBIUBA010000090.1"/>
</dbReference>